<evidence type="ECO:0000313" key="2">
    <source>
        <dbReference type="Proteomes" id="UP000076154"/>
    </source>
</evidence>
<sequence length="135" mass="15424">MEEGQKLDETSTTGHFSPDWVIMLDHIQKRKLAIKNGVDWMHRVMHWQNTMVGWPKSETRKLQTARETKDGLFVQAVALYQYEQQRDSNRTKKLSLIKGLDGLDNGAGDDEDDNDDEDVMLAELAHAVLQIASDI</sequence>
<reference evidence="1" key="1">
    <citation type="submission" date="2018-04" db="EMBL/GenBank/DDBJ databases">
        <title>Whole genome sequencing of Hypsizygus marmoreus.</title>
        <authorList>
            <person name="Choi I.-G."/>
            <person name="Min B."/>
            <person name="Kim J.-G."/>
            <person name="Kim S."/>
            <person name="Oh Y.-L."/>
            <person name="Kong W.-S."/>
            <person name="Park H."/>
            <person name="Jeong J."/>
            <person name="Song E.-S."/>
        </authorList>
    </citation>
    <scope>NUCLEOTIDE SEQUENCE [LARGE SCALE GENOMIC DNA]</scope>
    <source>
        <strain evidence="1">51987-8</strain>
    </source>
</reference>
<gene>
    <name evidence="1" type="ORF">Hypma_016141</name>
</gene>
<name>A0A369J2X7_HYPMA</name>
<evidence type="ECO:0000313" key="1">
    <source>
        <dbReference type="EMBL" id="RDB14987.1"/>
    </source>
</evidence>
<dbReference type="Proteomes" id="UP000076154">
    <property type="component" value="Unassembled WGS sequence"/>
</dbReference>
<organism evidence="1 2">
    <name type="scientific">Hypsizygus marmoreus</name>
    <name type="common">White beech mushroom</name>
    <name type="synonym">Agaricus marmoreus</name>
    <dbReference type="NCBI Taxonomy" id="39966"/>
    <lineage>
        <taxon>Eukaryota</taxon>
        <taxon>Fungi</taxon>
        <taxon>Dikarya</taxon>
        <taxon>Basidiomycota</taxon>
        <taxon>Agaricomycotina</taxon>
        <taxon>Agaricomycetes</taxon>
        <taxon>Agaricomycetidae</taxon>
        <taxon>Agaricales</taxon>
        <taxon>Tricholomatineae</taxon>
        <taxon>Lyophyllaceae</taxon>
        <taxon>Hypsizygus</taxon>
    </lineage>
</organism>
<dbReference type="InParanoid" id="A0A369J2X7"/>
<dbReference type="AlphaFoldDB" id="A0A369J2X7"/>
<dbReference type="EMBL" id="LUEZ02000091">
    <property type="protein sequence ID" value="RDB14987.1"/>
    <property type="molecule type" value="Genomic_DNA"/>
</dbReference>
<comment type="caution">
    <text evidence="1">The sequence shown here is derived from an EMBL/GenBank/DDBJ whole genome shotgun (WGS) entry which is preliminary data.</text>
</comment>
<proteinExistence type="predicted"/>
<keyword evidence="2" id="KW-1185">Reference proteome</keyword>
<protein>
    <submittedName>
        <fullName evidence="1">Uncharacterized protein</fullName>
    </submittedName>
</protein>
<accession>A0A369J2X7</accession>